<feature type="compositionally biased region" description="Acidic residues" evidence="4">
    <location>
        <begin position="77"/>
        <end position="101"/>
    </location>
</feature>
<dbReference type="OrthoDB" id="533763at2759"/>
<dbReference type="PANTHER" id="PTHR45883:SF2">
    <property type="entry name" value="HSC70-INTERACTING PROTEIN"/>
    <property type="match status" value="1"/>
</dbReference>
<evidence type="ECO:0000256" key="1">
    <source>
        <dbReference type="ARBA" id="ARBA00022737"/>
    </source>
</evidence>
<dbReference type="InterPro" id="IPR041243">
    <property type="entry name" value="STI1/HOP_DP"/>
</dbReference>
<dbReference type="Pfam" id="PF18253">
    <property type="entry name" value="HipN"/>
    <property type="match status" value="1"/>
</dbReference>
<name>A0A9Q1RE69_9SOLA</name>
<proteinExistence type="predicted"/>
<organism evidence="6 7">
    <name type="scientific">Anisodus acutangulus</name>
    <dbReference type="NCBI Taxonomy" id="402998"/>
    <lineage>
        <taxon>Eukaryota</taxon>
        <taxon>Viridiplantae</taxon>
        <taxon>Streptophyta</taxon>
        <taxon>Embryophyta</taxon>
        <taxon>Tracheophyta</taxon>
        <taxon>Spermatophyta</taxon>
        <taxon>Magnoliopsida</taxon>
        <taxon>eudicotyledons</taxon>
        <taxon>Gunneridae</taxon>
        <taxon>Pentapetalae</taxon>
        <taxon>asterids</taxon>
        <taxon>lamiids</taxon>
        <taxon>Solanales</taxon>
        <taxon>Solanaceae</taxon>
        <taxon>Solanoideae</taxon>
        <taxon>Hyoscyameae</taxon>
        <taxon>Anisodus</taxon>
    </lineage>
</organism>
<dbReference type="PROSITE" id="PS50005">
    <property type="entry name" value="TPR"/>
    <property type="match status" value="1"/>
</dbReference>
<keyword evidence="2 3" id="KW-0802">TPR repeat</keyword>
<dbReference type="GO" id="GO:0046983">
    <property type="term" value="F:protein dimerization activity"/>
    <property type="evidence" value="ECO:0007669"/>
    <property type="project" value="InterPro"/>
</dbReference>
<dbReference type="GO" id="GO:0030544">
    <property type="term" value="F:Hsp70 protein binding"/>
    <property type="evidence" value="ECO:0007669"/>
    <property type="project" value="TreeGrafter"/>
</dbReference>
<dbReference type="PANTHER" id="PTHR45883">
    <property type="entry name" value="HSC70-INTERACTING PROTEIN"/>
    <property type="match status" value="1"/>
</dbReference>
<evidence type="ECO:0000256" key="3">
    <source>
        <dbReference type="PROSITE-ProRule" id="PRU00339"/>
    </source>
</evidence>
<dbReference type="SMART" id="SM00727">
    <property type="entry name" value="STI1"/>
    <property type="match status" value="1"/>
</dbReference>
<feature type="compositionally biased region" description="Basic and acidic residues" evidence="4">
    <location>
        <begin position="47"/>
        <end position="57"/>
    </location>
</feature>
<evidence type="ECO:0000256" key="2">
    <source>
        <dbReference type="ARBA" id="ARBA00022803"/>
    </source>
</evidence>
<keyword evidence="1" id="KW-0677">Repeat</keyword>
<accession>A0A9Q1RE69</accession>
<feature type="domain" description="STI1" evidence="5">
    <location>
        <begin position="349"/>
        <end position="388"/>
    </location>
</feature>
<dbReference type="Gene3D" id="6.10.250.3420">
    <property type="match status" value="1"/>
</dbReference>
<evidence type="ECO:0000256" key="4">
    <source>
        <dbReference type="SAM" id="MobiDB-lite"/>
    </source>
</evidence>
<comment type="caution">
    <text evidence="6">The sequence shown here is derived from an EMBL/GenBank/DDBJ whole genome shotgun (WGS) entry which is preliminary data.</text>
</comment>
<feature type="compositionally biased region" description="Gly residues" evidence="4">
    <location>
        <begin position="289"/>
        <end position="299"/>
    </location>
</feature>
<dbReference type="SMART" id="SM00028">
    <property type="entry name" value="TPR"/>
    <property type="match status" value="3"/>
</dbReference>
<dbReference type="Pfam" id="PF13181">
    <property type="entry name" value="TPR_8"/>
    <property type="match status" value="1"/>
</dbReference>
<dbReference type="SUPFAM" id="SSF48452">
    <property type="entry name" value="TPR-like"/>
    <property type="match status" value="1"/>
</dbReference>
<dbReference type="Gene3D" id="1.25.40.10">
    <property type="entry name" value="Tetratricopeptide repeat domain"/>
    <property type="match status" value="1"/>
</dbReference>
<dbReference type="GO" id="GO:0000118">
    <property type="term" value="C:histone deacetylase complex"/>
    <property type="evidence" value="ECO:0007669"/>
    <property type="project" value="TreeGrafter"/>
</dbReference>
<feature type="repeat" description="TPR" evidence="3">
    <location>
        <begin position="155"/>
        <end position="188"/>
    </location>
</feature>
<feature type="region of interest" description="Disordered" evidence="4">
    <location>
        <begin position="37"/>
        <end position="127"/>
    </location>
</feature>
<dbReference type="FunFam" id="6.10.250.3420:FF:000001">
    <property type="entry name" value="Hsc70-interacting protein-like protein"/>
    <property type="match status" value="1"/>
</dbReference>
<dbReference type="CDD" id="cd14438">
    <property type="entry name" value="Hip_N"/>
    <property type="match status" value="1"/>
</dbReference>
<evidence type="ECO:0000313" key="6">
    <source>
        <dbReference type="EMBL" id="KAJ8555649.1"/>
    </source>
</evidence>
<dbReference type="InterPro" id="IPR019734">
    <property type="entry name" value="TPR_rpt"/>
</dbReference>
<protein>
    <recommendedName>
        <fullName evidence="5">STI1 domain-containing protein</fullName>
    </recommendedName>
</protein>
<dbReference type="Proteomes" id="UP001152561">
    <property type="component" value="Unassembled WGS sequence"/>
</dbReference>
<feature type="region of interest" description="Disordered" evidence="4">
    <location>
        <begin position="257"/>
        <end position="305"/>
    </location>
</feature>
<dbReference type="InterPro" id="IPR006636">
    <property type="entry name" value="STI1_HS-bd"/>
</dbReference>
<sequence length="399" mass="43576">MEQAKLKQFIEQCKSNPSILSDPSLSFFRNYIESLGGKLPSSSYDTGDYKTKSHVVDESDDEIEDVENDADTKGTVEEEEPEIVESDIELDESDTVEPDNDEPQKMGDPSVEVTEESSDASQESKAQAMEAISEGKLEDAIEHLTKAVLLNPKSAIMYATRASVYIKMKKPNAAIRDATAALEINPDSAKGYKTRGVARAMLGQWEAAAKDLHLASRLDYDEEISAVLKKVEPNAHRIDEHRRKYDRLRKELEDRKIERERQRRKAEAQAAYEKAKKQEESSSSRRAGGFPGGMPGGFPRGMPGSFPGGMPGMGGMPAGMGDMPGGMPGMGSMPGGMPAGMDYSKILNDPELMAAFKDPDVMAALQDVMKNPANLAKHQANPKVAPIIVKMMGKFAGNK</sequence>
<evidence type="ECO:0000313" key="7">
    <source>
        <dbReference type="Proteomes" id="UP001152561"/>
    </source>
</evidence>
<dbReference type="FunFam" id="1.25.40.10:FF:000112">
    <property type="entry name" value="FAM10 family protein"/>
    <property type="match status" value="1"/>
</dbReference>
<dbReference type="Gene3D" id="1.10.260.100">
    <property type="match status" value="1"/>
</dbReference>
<dbReference type="Pfam" id="PF17830">
    <property type="entry name" value="STI1-HOP_DP"/>
    <property type="match status" value="1"/>
</dbReference>
<keyword evidence="7" id="KW-1185">Reference proteome</keyword>
<gene>
    <name evidence="6" type="ORF">K7X08_013145</name>
</gene>
<feature type="compositionally biased region" description="Acidic residues" evidence="4">
    <location>
        <begin position="58"/>
        <end position="69"/>
    </location>
</feature>
<reference evidence="7" key="1">
    <citation type="journal article" date="2023" name="Proc. Natl. Acad. Sci. U.S.A.">
        <title>Genomic and structural basis for evolution of tropane alkaloid biosynthesis.</title>
        <authorList>
            <person name="Wanga Y.-J."/>
            <person name="Taina T."/>
            <person name="Yua J.-Y."/>
            <person name="Lia J."/>
            <person name="Xua B."/>
            <person name="Chenc J."/>
            <person name="D'Auriad J.C."/>
            <person name="Huanga J.-P."/>
            <person name="Huanga S.-X."/>
        </authorList>
    </citation>
    <scope>NUCLEOTIDE SEQUENCE [LARGE SCALE GENOMIC DNA]</scope>
    <source>
        <strain evidence="7">cv. KIB-2019</strain>
    </source>
</reference>
<dbReference type="EMBL" id="JAJAGQ010000008">
    <property type="protein sequence ID" value="KAJ8555649.1"/>
    <property type="molecule type" value="Genomic_DNA"/>
</dbReference>
<dbReference type="InterPro" id="IPR034649">
    <property type="entry name" value="Hip_N"/>
</dbReference>
<dbReference type="InterPro" id="IPR011990">
    <property type="entry name" value="TPR-like_helical_dom_sf"/>
</dbReference>
<feature type="compositionally biased region" description="Basic and acidic residues" evidence="4">
    <location>
        <begin position="257"/>
        <end position="283"/>
    </location>
</feature>
<dbReference type="AlphaFoldDB" id="A0A9Q1RE69"/>
<evidence type="ECO:0000259" key="5">
    <source>
        <dbReference type="SMART" id="SM00727"/>
    </source>
</evidence>